<evidence type="ECO:0000256" key="8">
    <source>
        <dbReference type="SAM" id="MobiDB-lite"/>
    </source>
</evidence>
<dbReference type="PANTHER" id="PTHR47019:SF1">
    <property type="entry name" value="LIPID II FLIPPASE MURJ"/>
    <property type="match status" value="1"/>
</dbReference>
<comment type="subcellular location">
    <subcellularLocation>
        <location evidence="1">Cell membrane</location>
        <topology evidence="1">Multi-pass membrane protein</topology>
    </subcellularLocation>
</comment>
<evidence type="ECO:0000256" key="7">
    <source>
        <dbReference type="ARBA" id="ARBA00023136"/>
    </source>
</evidence>
<feature type="transmembrane region" description="Helical" evidence="9">
    <location>
        <begin position="509"/>
        <end position="531"/>
    </location>
</feature>
<keyword evidence="3 9" id="KW-0812">Transmembrane</keyword>
<protein>
    <recommendedName>
        <fullName evidence="12">Peptidoglycan lipid II flippase</fullName>
    </recommendedName>
</protein>
<feature type="transmembrane region" description="Helical" evidence="9">
    <location>
        <begin position="219"/>
        <end position="248"/>
    </location>
</feature>
<evidence type="ECO:0000256" key="9">
    <source>
        <dbReference type="SAM" id="Phobius"/>
    </source>
</evidence>
<keyword evidence="2" id="KW-1003">Cell membrane</keyword>
<evidence type="ECO:0000256" key="2">
    <source>
        <dbReference type="ARBA" id="ARBA00022475"/>
    </source>
</evidence>
<dbReference type="RefSeq" id="WP_242711170.1">
    <property type="nucleotide sequence ID" value="NZ_JALDAX010000009.1"/>
</dbReference>
<evidence type="ECO:0000256" key="4">
    <source>
        <dbReference type="ARBA" id="ARBA00022960"/>
    </source>
</evidence>
<name>A0ABS9XP91_9ACTN</name>
<comment type="caution">
    <text evidence="10">The sequence shown here is derived from an EMBL/GenBank/DDBJ whole genome shotgun (WGS) entry which is preliminary data.</text>
</comment>
<dbReference type="Pfam" id="PF03023">
    <property type="entry name" value="MurJ"/>
    <property type="match status" value="1"/>
</dbReference>
<feature type="transmembrane region" description="Helical" evidence="9">
    <location>
        <begin position="73"/>
        <end position="92"/>
    </location>
</feature>
<keyword evidence="5" id="KW-0573">Peptidoglycan synthesis</keyword>
<feature type="region of interest" description="Disordered" evidence="8">
    <location>
        <begin position="1"/>
        <end position="22"/>
    </location>
</feature>
<dbReference type="Proteomes" id="UP001165270">
    <property type="component" value="Unassembled WGS sequence"/>
</dbReference>
<reference evidence="10" key="1">
    <citation type="submission" date="2022-03" db="EMBL/GenBank/DDBJ databases">
        <title>Streptomyces 7R015 and 7R016 isolated from Barleria lupulina in Thailand.</title>
        <authorList>
            <person name="Kanchanasin P."/>
            <person name="Phongsopitanun W."/>
            <person name="Tanasupawat S."/>
        </authorList>
    </citation>
    <scope>NUCLEOTIDE SEQUENCE</scope>
    <source>
        <strain evidence="10">7R016</strain>
    </source>
</reference>
<proteinExistence type="predicted"/>
<keyword evidence="4" id="KW-0133">Cell shape</keyword>
<feature type="transmembrane region" description="Helical" evidence="9">
    <location>
        <begin position="476"/>
        <end position="497"/>
    </location>
</feature>
<evidence type="ECO:0000313" key="10">
    <source>
        <dbReference type="EMBL" id="MCI3242727.1"/>
    </source>
</evidence>
<feature type="compositionally biased region" description="Gly residues" evidence="8">
    <location>
        <begin position="1"/>
        <end position="10"/>
    </location>
</feature>
<feature type="transmembrane region" description="Helical" evidence="9">
    <location>
        <begin position="338"/>
        <end position="364"/>
    </location>
</feature>
<feature type="transmembrane region" description="Helical" evidence="9">
    <location>
        <begin position="44"/>
        <end position="61"/>
    </location>
</feature>
<feature type="transmembrane region" description="Helical" evidence="9">
    <location>
        <begin position="302"/>
        <end position="326"/>
    </location>
</feature>
<dbReference type="EMBL" id="JALDAX010000009">
    <property type="protein sequence ID" value="MCI3242727.1"/>
    <property type="molecule type" value="Genomic_DNA"/>
</dbReference>
<dbReference type="InterPro" id="IPR051050">
    <property type="entry name" value="Lipid_II_flippase_MurJ/MviN"/>
</dbReference>
<accession>A0ABS9XP91</accession>
<feature type="transmembrane region" description="Helical" evidence="9">
    <location>
        <begin position="113"/>
        <end position="132"/>
    </location>
</feature>
<feature type="transmembrane region" description="Helical" evidence="9">
    <location>
        <begin position="417"/>
        <end position="439"/>
    </location>
</feature>
<evidence type="ECO:0000256" key="6">
    <source>
        <dbReference type="ARBA" id="ARBA00022989"/>
    </source>
</evidence>
<evidence type="ECO:0008006" key="12">
    <source>
        <dbReference type="Google" id="ProtNLM"/>
    </source>
</evidence>
<feature type="transmembrane region" description="Helical" evidence="9">
    <location>
        <begin position="445"/>
        <end position="464"/>
    </location>
</feature>
<feature type="transmembrane region" description="Helical" evidence="9">
    <location>
        <begin position="269"/>
        <end position="290"/>
    </location>
</feature>
<gene>
    <name evidence="10" type="ORF">MQN93_23665</name>
</gene>
<evidence type="ECO:0000256" key="1">
    <source>
        <dbReference type="ARBA" id="ARBA00004651"/>
    </source>
</evidence>
<sequence length="544" mass="54735">MRGTGGGTADGGQALRSTAAPAEDPTARRSLIVSGWTLTSRVGGLARVLVLGATLGPTLFANGVQTALVVPNLVFTVVAGSLVMMTVIPALVRVGDDAGQDRAVEVLGRISARLLLAAACCTLALACASHLVARLLSLGVHGPQAAQVHRSLTLLVILVSPQIVLYVVAALGVAAQQARGRFALAAAAPAVENAVVVAGVLLADVWFGPVRQLGSAPVGFVVAVGIASTAAVAAHAAIQVTGAARAGLRVRPRPGLKGDADALAAARRLRGSVGVAAFPSAGLGAMLLAATTVPGGVLLMQVAYQLFAALSYLGPRAVSMVVLPLLSAVAGRSSGRAYAAAWHSALFYTVAAALPALVLLAVFARPTADLLFWFEGEQAVLLGRFADCLLVVAVAQLVGGLHDVGRQALFARLEHRVPARASACALAAVLLTCAVSPAFDGAHRPLVLTGAVLLSEGAAAAVVLARLRTTLKPEPLLGAPLLWALAVGAVTLVPVALAGRWVLAVAAPAPAATLGMLLVIGPVALVAYAVVLRRVIPRLGVGAG</sequence>
<dbReference type="InterPro" id="IPR004268">
    <property type="entry name" value="MurJ"/>
</dbReference>
<organism evidence="10 11">
    <name type="scientific">Streptomyces spinosisporus</name>
    <dbReference type="NCBI Taxonomy" id="2927582"/>
    <lineage>
        <taxon>Bacteria</taxon>
        <taxon>Bacillati</taxon>
        <taxon>Actinomycetota</taxon>
        <taxon>Actinomycetes</taxon>
        <taxon>Kitasatosporales</taxon>
        <taxon>Streptomycetaceae</taxon>
        <taxon>Streptomyces</taxon>
    </lineage>
</organism>
<keyword evidence="6 9" id="KW-1133">Transmembrane helix</keyword>
<keyword evidence="7 9" id="KW-0472">Membrane</keyword>
<evidence type="ECO:0000256" key="3">
    <source>
        <dbReference type="ARBA" id="ARBA00022692"/>
    </source>
</evidence>
<evidence type="ECO:0000256" key="5">
    <source>
        <dbReference type="ARBA" id="ARBA00022984"/>
    </source>
</evidence>
<keyword evidence="11" id="KW-1185">Reference proteome</keyword>
<feature type="transmembrane region" description="Helical" evidence="9">
    <location>
        <begin position="152"/>
        <end position="175"/>
    </location>
</feature>
<feature type="transmembrane region" description="Helical" evidence="9">
    <location>
        <begin position="182"/>
        <end position="207"/>
    </location>
</feature>
<dbReference type="PANTHER" id="PTHR47019">
    <property type="entry name" value="LIPID II FLIPPASE MURJ"/>
    <property type="match status" value="1"/>
</dbReference>
<feature type="transmembrane region" description="Helical" evidence="9">
    <location>
        <begin position="384"/>
        <end position="405"/>
    </location>
</feature>
<evidence type="ECO:0000313" key="11">
    <source>
        <dbReference type="Proteomes" id="UP001165270"/>
    </source>
</evidence>